<dbReference type="STRING" id="265726.KY46_11385"/>
<proteinExistence type="predicted"/>
<dbReference type="EMBL" id="JWYV01000008">
    <property type="protein sequence ID" value="KKC99806.1"/>
    <property type="molecule type" value="Genomic_DNA"/>
</dbReference>
<dbReference type="OrthoDB" id="9812349at2"/>
<comment type="caution">
    <text evidence="2">The sequence shown here is derived from an EMBL/GenBank/DDBJ whole genome shotgun (WGS) entry which is preliminary data.</text>
</comment>
<dbReference type="RefSeq" id="WP_046220741.1">
    <property type="nucleotide sequence ID" value="NZ_JWYV01000008.1"/>
</dbReference>
<dbReference type="PATRIC" id="fig|265726.11.peg.4434"/>
<feature type="transmembrane region" description="Helical" evidence="1">
    <location>
        <begin position="23"/>
        <end position="42"/>
    </location>
</feature>
<keyword evidence="1" id="KW-0472">Membrane</keyword>
<evidence type="ECO:0000313" key="2">
    <source>
        <dbReference type="EMBL" id="KKC99806.1"/>
    </source>
</evidence>
<gene>
    <name evidence="2" type="ORF">KY46_11385</name>
</gene>
<organism evidence="2 3">
    <name type="scientific">Photobacterium halotolerans</name>
    <dbReference type="NCBI Taxonomy" id="265726"/>
    <lineage>
        <taxon>Bacteria</taxon>
        <taxon>Pseudomonadati</taxon>
        <taxon>Pseudomonadota</taxon>
        <taxon>Gammaproteobacteria</taxon>
        <taxon>Vibrionales</taxon>
        <taxon>Vibrionaceae</taxon>
        <taxon>Photobacterium</taxon>
    </lineage>
</organism>
<accession>A0A0F5VDC5</accession>
<keyword evidence="1" id="KW-0812">Transmembrane</keyword>
<reference evidence="2 3" key="1">
    <citation type="submission" date="2014-12" db="EMBL/GenBank/DDBJ databases">
        <title>Mercury Reductase activity and rhizosphere competence traits in the genome of root associated Photobacterium halotolerans MELD1.</title>
        <authorList>
            <person name="Mathew D.C."/>
            <person name="Huang C.-C."/>
        </authorList>
    </citation>
    <scope>NUCLEOTIDE SEQUENCE [LARGE SCALE GENOMIC DNA]</scope>
    <source>
        <strain evidence="2 3">MELD1</strain>
    </source>
</reference>
<dbReference type="InterPro" id="IPR008523">
    <property type="entry name" value="DUF805"/>
</dbReference>
<keyword evidence="3" id="KW-1185">Reference proteome</keyword>
<name>A0A0F5VDC5_9GAMM</name>
<dbReference type="Proteomes" id="UP000033633">
    <property type="component" value="Unassembled WGS sequence"/>
</dbReference>
<dbReference type="GO" id="GO:0005886">
    <property type="term" value="C:plasma membrane"/>
    <property type="evidence" value="ECO:0007669"/>
    <property type="project" value="TreeGrafter"/>
</dbReference>
<evidence type="ECO:0000313" key="3">
    <source>
        <dbReference type="Proteomes" id="UP000033633"/>
    </source>
</evidence>
<evidence type="ECO:0000256" key="1">
    <source>
        <dbReference type="SAM" id="Phobius"/>
    </source>
</evidence>
<feature type="transmembrane region" description="Helical" evidence="1">
    <location>
        <begin position="48"/>
        <end position="66"/>
    </location>
</feature>
<dbReference type="Pfam" id="PF05656">
    <property type="entry name" value="DUF805"/>
    <property type="match status" value="1"/>
</dbReference>
<dbReference type="PANTHER" id="PTHR34980">
    <property type="entry name" value="INNER MEMBRANE PROTEIN-RELATED-RELATED"/>
    <property type="match status" value="1"/>
</dbReference>
<evidence type="ECO:0008006" key="4">
    <source>
        <dbReference type="Google" id="ProtNLM"/>
    </source>
</evidence>
<keyword evidence="1" id="KW-1133">Transmembrane helix</keyword>
<dbReference type="PANTHER" id="PTHR34980:SF2">
    <property type="entry name" value="INNER MEMBRANE PROTEIN YHAH-RELATED"/>
    <property type="match status" value="1"/>
</dbReference>
<dbReference type="AlphaFoldDB" id="A0A0F5VDC5"/>
<sequence length="122" mass="13994">MRDYFNVIKKYADSEGRARRREYWMFCLINALLSYLFFFIGEAIKDDYALFAVYTSLTVIPSLMVTVRRLHDTNRSGWWMLVAFVPLIGAIIGLSVMMEAGTSGENDYGPDPKAMPDSIQYV</sequence>
<protein>
    <recommendedName>
        <fullName evidence="4">DUF805 domain-containing protein</fullName>
    </recommendedName>
</protein>
<feature type="transmembrane region" description="Helical" evidence="1">
    <location>
        <begin position="78"/>
        <end position="98"/>
    </location>
</feature>